<name>A0A3D3G1R4_ACIRA</name>
<evidence type="ECO:0000313" key="2">
    <source>
        <dbReference type="Proteomes" id="UP000262257"/>
    </source>
</evidence>
<proteinExistence type="predicted"/>
<dbReference type="EMBL" id="DPXL01000140">
    <property type="protein sequence ID" value="HCM31966.1"/>
    <property type="molecule type" value="Genomic_DNA"/>
</dbReference>
<reference evidence="1 2" key="1">
    <citation type="journal article" date="2018" name="Nat. Biotechnol.">
        <title>A standardized bacterial taxonomy based on genome phylogeny substantially revises the tree of life.</title>
        <authorList>
            <person name="Parks D.H."/>
            <person name="Chuvochina M."/>
            <person name="Waite D.W."/>
            <person name="Rinke C."/>
            <person name="Skarshewski A."/>
            <person name="Chaumeil P.A."/>
            <person name="Hugenholtz P."/>
        </authorList>
    </citation>
    <scope>NUCLEOTIDE SEQUENCE [LARGE SCALE GENOMIC DNA]</scope>
    <source>
        <strain evidence="1">UBA10045</strain>
    </source>
</reference>
<dbReference type="Proteomes" id="UP000262257">
    <property type="component" value="Unassembled WGS sequence"/>
</dbReference>
<organism evidence="1 2">
    <name type="scientific">Acinetobacter radioresistens</name>
    <dbReference type="NCBI Taxonomy" id="40216"/>
    <lineage>
        <taxon>Bacteria</taxon>
        <taxon>Pseudomonadati</taxon>
        <taxon>Pseudomonadota</taxon>
        <taxon>Gammaproteobacteria</taxon>
        <taxon>Moraxellales</taxon>
        <taxon>Moraxellaceae</taxon>
        <taxon>Acinetobacter</taxon>
    </lineage>
</organism>
<dbReference type="AlphaFoldDB" id="A0A3D3G1R4"/>
<accession>A0A3D3G1R4</accession>
<evidence type="ECO:0008006" key="3">
    <source>
        <dbReference type="Google" id="ProtNLM"/>
    </source>
</evidence>
<protein>
    <recommendedName>
        <fullName evidence="3">DUF551 domain-containing protein</fullName>
    </recommendedName>
</protein>
<sequence length="133" mass="15556">MDFQKEREAFQNFCEQNFDVERHEQTYFDEQTQSYENDLGECTESINMAWSAWQAKAQAVPEKTVKLHLVWNENKDECVGFLDSKDARYTATGDDRGMFGVTALGDYFRDLNDERNEFETQIVMIEAQEPAND</sequence>
<comment type="caution">
    <text evidence="1">The sequence shown here is derived from an EMBL/GenBank/DDBJ whole genome shotgun (WGS) entry which is preliminary data.</text>
</comment>
<gene>
    <name evidence="1" type="ORF">DIC32_11080</name>
</gene>
<evidence type="ECO:0000313" key="1">
    <source>
        <dbReference type="EMBL" id="HCM31966.1"/>
    </source>
</evidence>